<dbReference type="Proteomes" id="UP000239576">
    <property type="component" value="Unassembled WGS sequence"/>
</dbReference>
<reference evidence="1 2" key="2">
    <citation type="submission" date="2018-03" db="EMBL/GenBank/DDBJ databases">
        <title>The ancient ancestry and fast evolution of plastids.</title>
        <authorList>
            <person name="Moore K.R."/>
            <person name="Magnabosco C."/>
            <person name="Momper L."/>
            <person name="Gold D.A."/>
            <person name="Bosak T."/>
            <person name="Fournier G.P."/>
        </authorList>
    </citation>
    <scope>NUCLEOTIDE SEQUENCE [LARGE SCALE GENOMIC DNA]</scope>
    <source>
        <strain evidence="1 2">ULC18</strain>
    </source>
</reference>
<comment type="caution">
    <text evidence="1">The sequence shown here is derived from an EMBL/GenBank/DDBJ whole genome shotgun (WGS) entry which is preliminary data.</text>
</comment>
<protein>
    <submittedName>
        <fullName evidence="1">Uncharacterized protein</fullName>
    </submittedName>
</protein>
<dbReference type="Gene3D" id="1.10.150.320">
    <property type="entry name" value="Photosystem II 12 kDa extrinsic protein"/>
    <property type="match status" value="1"/>
</dbReference>
<dbReference type="Pfam" id="PF12836">
    <property type="entry name" value="HHH_3"/>
    <property type="match status" value="1"/>
</dbReference>
<dbReference type="AlphaFoldDB" id="A0A2T1E0M0"/>
<dbReference type="EMBL" id="PVWK01000111">
    <property type="protein sequence ID" value="PSB26231.1"/>
    <property type="molecule type" value="Genomic_DNA"/>
</dbReference>
<gene>
    <name evidence="1" type="ORF">C7B82_20560</name>
</gene>
<name>A0A2T1E0M0_9CYAN</name>
<organism evidence="1 2">
    <name type="scientific">Stenomitos frigidus ULC18</name>
    <dbReference type="NCBI Taxonomy" id="2107698"/>
    <lineage>
        <taxon>Bacteria</taxon>
        <taxon>Bacillati</taxon>
        <taxon>Cyanobacteriota</taxon>
        <taxon>Cyanophyceae</taxon>
        <taxon>Leptolyngbyales</taxon>
        <taxon>Leptolyngbyaceae</taxon>
        <taxon>Stenomitos</taxon>
    </lineage>
</organism>
<evidence type="ECO:0000313" key="1">
    <source>
        <dbReference type="EMBL" id="PSB26231.1"/>
    </source>
</evidence>
<sequence>MPSIASPNDEDSKRVNVNTASLKDLAALPGSSMMLANLIKSSRPYKVVEDLLEATNEIDWLAIESKLMF</sequence>
<reference evidence="2" key="1">
    <citation type="submission" date="2018-02" db="EMBL/GenBank/DDBJ databases">
        <authorList>
            <person name="Moore K."/>
            <person name="Momper L."/>
        </authorList>
    </citation>
    <scope>NUCLEOTIDE SEQUENCE [LARGE SCALE GENOMIC DNA]</scope>
    <source>
        <strain evidence="2">ULC18</strain>
    </source>
</reference>
<proteinExistence type="predicted"/>
<evidence type="ECO:0000313" key="2">
    <source>
        <dbReference type="Proteomes" id="UP000239576"/>
    </source>
</evidence>
<dbReference type="SUPFAM" id="SSF81585">
    <property type="entry name" value="PsbU/PolX domain-like"/>
    <property type="match status" value="1"/>
</dbReference>
<accession>A0A2T1E0M0</accession>
<keyword evidence="2" id="KW-1185">Reference proteome</keyword>